<keyword evidence="10" id="KW-0472">Membrane</keyword>
<dbReference type="PANTHER" id="PTHR44936">
    <property type="entry name" value="SENSOR PROTEIN CREC"/>
    <property type="match status" value="1"/>
</dbReference>
<evidence type="ECO:0000256" key="7">
    <source>
        <dbReference type="ARBA" id="ARBA00022741"/>
    </source>
</evidence>
<comment type="caution">
    <text evidence="13">The sequence shown here is derived from an EMBL/GenBank/DDBJ whole genome shotgun (WGS) entry which is preliminary data.</text>
</comment>
<dbReference type="GO" id="GO:0005524">
    <property type="term" value="F:ATP binding"/>
    <property type="evidence" value="ECO:0007669"/>
    <property type="project" value="UniProtKB-KW"/>
</dbReference>
<dbReference type="Pfam" id="PF02518">
    <property type="entry name" value="HATPase_c"/>
    <property type="match status" value="1"/>
</dbReference>
<evidence type="ECO:0000256" key="9">
    <source>
        <dbReference type="ARBA" id="ARBA00022840"/>
    </source>
</evidence>
<dbReference type="PROSITE" id="PS50885">
    <property type="entry name" value="HAMP"/>
    <property type="match status" value="1"/>
</dbReference>
<dbReference type="SUPFAM" id="SSF158472">
    <property type="entry name" value="HAMP domain-like"/>
    <property type="match status" value="1"/>
</dbReference>
<keyword evidence="10" id="KW-1133">Transmembrane helix</keyword>
<sequence>MARIFISLYAGLIAAILLFWVTMVYLYGEREQIESRRILQGYTALSGMIYEMEGEQAWLEALNTAARINLMKIEPVNVDDFLSDEEKQQLHKQGSLARSQQGTPYDEFFIAETTPGAVVRVRYDDSSDYWQESEVAIFFVRFGLFIIIAIALALWLWRFHRKLMKLQLVAQQLAEGNLSARAPEGFFQDVGHLNKAFNHMAERLEVLISSHKRLTNAVAHELRTPVFRLRCQLELLFPNMSEEEIDAFVVSMDEDLEELDTLVDELLSYARMESGRQSVSLQSTELNSWLRQQTDFFARACPKQILFPAENAVAICINLDVDLVRRALSNLTGNAATYAQTTVEVSCYRSGRHVIIAVDDDGPGIPESDRERVLEPFERLDRSRNRSSGGYGLGLSICREIALLHKGRLEISDSDLGGARIMLVLPADLQEDV</sequence>
<feature type="domain" description="Histidine kinase" evidence="11">
    <location>
        <begin position="217"/>
        <end position="429"/>
    </location>
</feature>
<accession>A0A839IRM9</accession>
<evidence type="ECO:0000259" key="11">
    <source>
        <dbReference type="PROSITE" id="PS50109"/>
    </source>
</evidence>
<dbReference type="Gene3D" id="1.10.8.500">
    <property type="entry name" value="HAMP domain in histidine kinase"/>
    <property type="match status" value="1"/>
</dbReference>
<dbReference type="SMART" id="SM00304">
    <property type="entry name" value="HAMP"/>
    <property type="match status" value="1"/>
</dbReference>
<dbReference type="EC" id="2.7.13.3" evidence="3"/>
<dbReference type="PRINTS" id="PR00344">
    <property type="entry name" value="BCTRLSENSOR"/>
</dbReference>
<evidence type="ECO:0000259" key="12">
    <source>
        <dbReference type="PROSITE" id="PS50885"/>
    </source>
</evidence>
<keyword evidence="5" id="KW-0597">Phosphoprotein</keyword>
<comment type="catalytic activity">
    <reaction evidence="1">
        <text>ATP + protein L-histidine = ADP + protein N-phospho-L-histidine.</text>
        <dbReference type="EC" id="2.7.13.3"/>
    </reaction>
</comment>
<organism evidence="13 14">
    <name type="scientific">Oceanospirillum sediminis</name>
    <dbReference type="NCBI Taxonomy" id="2760088"/>
    <lineage>
        <taxon>Bacteria</taxon>
        <taxon>Pseudomonadati</taxon>
        <taxon>Pseudomonadota</taxon>
        <taxon>Gammaproteobacteria</taxon>
        <taxon>Oceanospirillales</taxon>
        <taxon>Oceanospirillaceae</taxon>
        <taxon>Oceanospirillum</taxon>
    </lineage>
</organism>
<evidence type="ECO:0000256" key="8">
    <source>
        <dbReference type="ARBA" id="ARBA00022777"/>
    </source>
</evidence>
<dbReference type="Pfam" id="PF00672">
    <property type="entry name" value="HAMP"/>
    <property type="match status" value="1"/>
</dbReference>
<dbReference type="InterPro" id="IPR003594">
    <property type="entry name" value="HATPase_dom"/>
</dbReference>
<dbReference type="Gene3D" id="1.10.287.130">
    <property type="match status" value="1"/>
</dbReference>
<reference evidence="13 14" key="1">
    <citation type="submission" date="2020-08" db="EMBL/GenBank/DDBJ databases">
        <title>Oceanospirillum sp. nov. isolated from marine sediment.</title>
        <authorList>
            <person name="Ji X."/>
        </authorList>
    </citation>
    <scope>NUCLEOTIDE SEQUENCE [LARGE SCALE GENOMIC DNA]</scope>
    <source>
        <strain evidence="13 14">D5</strain>
    </source>
</reference>
<evidence type="ECO:0000256" key="2">
    <source>
        <dbReference type="ARBA" id="ARBA00004651"/>
    </source>
</evidence>
<keyword evidence="10" id="KW-0812">Transmembrane</keyword>
<evidence type="ECO:0000256" key="5">
    <source>
        <dbReference type="ARBA" id="ARBA00022553"/>
    </source>
</evidence>
<dbReference type="InterPro" id="IPR003661">
    <property type="entry name" value="HisK_dim/P_dom"/>
</dbReference>
<evidence type="ECO:0000256" key="1">
    <source>
        <dbReference type="ARBA" id="ARBA00000085"/>
    </source>
</evidence>
<feature type="transmembrane region" description="Helical" evidence="10">
    <location>
        <begin position="6"/>
        <end position="27"/>
    </location>
</feature>
<comment type="subcellular location">
    <subcellularLocation>
        <location evidence="2">Cell membrane</location>
        <topology evidence="2">Multi-pass membrane protein</topology>
    </subcellularLocation>
</comment>
<gene>
    <name evidence="13" type="ORF">H4O21_13410</name>
</gene>
<proteinExistence type="predicted"/>
<evidence type="ECO:0000313" key="14">
    <source>
        <dbReference type="Proteomes" id="UP000565262"/>
    </source>
</evidence>
<dbReference type="PROSITE" id="PS50109">
    <property type="entry name" value="HIS_KIN"/>
    <property type="match status" value="1"/>
</dbReference>
<dbReference type="SUPFAM" id="SSF47384">
    <property type="entry name" value="Homodimeric domain of signal transducing histidine kinase"/>
    <property type="match status" value="1"/>
</dbReference>
<dbReference type="EMBL" id="JACJFM010000017">
    <property type="protein sequence ID" value="MBB1487608.1"/>
    <property type="molecule type" value="Genomic_DNA"/>
</dbReference>
<evidence type="ECO:0000256" key="6">
    <source>
        <dbReference type="ARBA" id="ARBA00022679"/>
    </source>
</evidence>
<evidence type="ECO:0000313" key="13">
    <source>
        <dbReference type="EMBL" id="MBB1487608.1"/>
    </source>
</evidence>
<keyword evidence="7" id="KW-0547">Nucleotide-binding</keyword>
<dbReference type="Gene3D" id="3.30.565.10">
    <property type="entry name" value="Histidine kinase-like ATPase, C-terminal domain"/>
    <property type="match status" value="1"/>
</dbReference>
<protein>
    <recommendedName>
        <fullName evidence="3">histidine kinase</fullName>
        <ecNumber evidence="3">2.7.13.3</ecNumber>
    </recommendedName>
</protein>
<dbReference type="SUPFAM" id="SSF55874">
    <property type="entry name" value="ATPase domain of HSP90 chaperone/DNA topoisomerase II/histidine kinase"/>
    <property type="match status" value="1"/>
</dbReference>
<feature type="transmembrane region" description="Helical" evidence="10">
    <location>
        <begin position="135"/>
        <end position="157"/>
    </location>
</feature>
<keyword evidence="8" id="KW-0418">Kinase</keyword>
<dbReference type="InterPro" id="IPR036097">
    <property type="entry name" value="HisK_dim/P_sf"/>
</dbReference>
<dbReference type="InterPro" id="IPR004358">
    <property type="entry name" value="Sig_transdc_His_kin-like_C"/>
</dbReference>
<dbReference type="SMART" id="SM00388">
    <property type="entry name" value="HisKA"/>
    <property type="match status" value="1"/>
</dbReference>
<dbReference type="PANTHER" id="PTHR44936:SF10">
    <property type="entry name" value="SENSOR PROTEIN RSTB"/>
    <property type="match status" value="1"/>
</dbReference>
<name>A0A839IRM9_9GAMM</name>
<keyword evidence="14" id="KW-1185">Reference proteome</keyword>
<dbReference type="SMART" id="SM00387">
    <property type="entry name" value="HATPase_c"/>
    <property type="match status" value="1"/>
</dbReference>
<dbReference type="InterPro" id="IPR036890">
    <property type="entry name" value="HATPase_C_sf"/>
</dbReference>
<dbReference type="GO" id="GO:0005886">
    <property type="term" value="C:plasma membrane"/>
    <property type="evidence" value="ECO:0007669"/>
    <property type="project" value="UniProtKB-SubCell"/>
</dbReference>
<dbReference type="Proteomes" id="UP000565262">
    <property type="component" value="Unassembled WGS sequence"/>
</dbReference>
<evidence type="ECO:0000256" key="4">
    <source>
        <dbReference type="ARBA" id="ARBA00022475"/>
    </source>
</evidence>
<evidence type="ECO:0000256" key="10">
    <source>
        <dbReference type="SAM" id="Phobius"/>
    </source>
</evidence>
<dbReference type="AlphaFoldDB" id="A0A839IRM9"/>
<keyword evidence="9" id="KW-0067">ATP-binding</keyword>
<keyword evidence="4" id="KW-1003">Cell membrane</keyword>
<dbReference type="InterPro" id="IPR003660">
    <property type="entry name" value="HAMP_dom"/>
</dbReference>
<evidence type="ECO:0000256" key="3">
    <source>
        <dbReference type="ARBA" id="ARBA00012438"/>
    </source>
</evidence>
<dbReference type="Pfam" id="PF00512">
    <property type="entry name" value="HisKA"/>
    <property type="match status" value="1"/>
</dbReference>
<feature type="domain" description="HAMP" evidence="12">
    <location>
        <begin position="157"/>
        <end position="209"/>
    </location>
</feature>
<dbReference type="InterPro" id="IPR005467">
    <property type="entry name" value="His_kinase_dom"/>
</dbReference>
<dbReference type="GO" id="GO:0000155">
    <property type="term" value="F:phosphorelay sensor kinase activity"/>
    <property type="evidence" value="ECO:0007669"/>
    <property type="project" value="InterPro"/>
</dbReference>
<dbReference type="InterPro" id="IPR050980">
    <property type="entry name" value="2C_sensor_his_kinase"/>
</dbReference>
<dbReference type="RefSeq" id="WP_182809389.1">
    <property type="nucleotide sequence ID" value="NZ_JACJFM010000017.1"/>
</dbReference>
<dbReference type="CDD" id="cd06225">
    <property type="entry name" value="HAMP"/>
    <property type="match status" value="1"/>
</dbReference>
<dbReference type="CDD" id="cd00082">
    <property type="entry name" value="HisKA"/>
    <property type="match status" value="1"/>
</dbReference>
<keyword evidence="6" id="KW-0808">Transferase</keyword>